<protein>
    <submittedName>
        <fullName evidence="1">Uncharacterized protein</fullName>
    </submittedName>
</protein>
<accession>A0AAD7EGM6</accession>
<organism evidence="1 2">
    <name type="scientific">Mycena albidolilacea</name>
    <dbReference type="NCBI Taxonomy" id="1033008"/>
    <lineage>
        <taxon>Eukaryota</taxon>
        <taxon>Fungi</taxon>
        <taxon>Dikarya</taxon>
        <taxon>Basidiomycota</taxon>
        <taxon>Agaricomycotina</taxon>
        <taxon>Agaricomycetes</taxon>
        <taxon>Agaricomycetidae</taxon>
        <taxon>Agaricales</taxon>
        <taxon>Marasmiineae</taxon>
        <taxon>Mycenaceae</taxon>
        <taxon>Mycena</taxon>
    </lineage>
</organism>
<comment type="caution">
    <text evidence="1">The sequence shown here is derived from an EMBL/GenBank/DDBJ whole genome shotgun (WGS) entry which is preliminary data.</text>
</comment>
<reference evidence="1" key="1">
    <citation type="submission" date="2023-03" db="EMBL/GenBank/DDBJ databases">
        <title>Massive genome expansion in bonnet fungi (Mycena s.s.) driven by repeated elements and novel gene families across ecological guilds.</title>
        <authorList>
            <consortium name="Lawrence Berkeley National Laboratory"/>
            <person name="Harder C.B."/>
            <person name="Miyauchi S."/>
            <person name="Viragh M."/>
            <person name="Kuo A."/>
            <person name="Thoen E."/>
            <person name="Andreopoulos B."/>
            <person name="Lu D."/>
            <person name="Skrede I."/>
            <person name="Drula E."/>
            <person name="Henrissat B."/>
            <person name="Morin E."/>
            <person name="Kohler A."/>
            <person name="Barry K."/>
            <person name="LaButti K."/>
            <person name="Morin E."/>
            <person name="Salamov A."/>
            <person name="Lipzen A."/>
            <person name="Mereny Z."/>
            <person name="Hegedus B."/>
            <person name="Baldrian P."/>
            <person name="Stursova M."/>
            <person name="Weitz H."/>
            <person name="Taylor A."/>
            <person name="Grigoriev I.V."/>
            <person name="Nagy L.G."/>
            <person name="Martin F."/>
            <person name="Kauserud H."/>
        </authorList>
    </citation>
    <scope>NUCLEOTIDE SEQUENCE</scope>
    <source>
        <strain evidence="1">CBHHK002</strain>
    </source>
</reference>
<dbReference type="InterPro" id="IPR032675">
    <property type="entry name" value="LRR_dom_sf"/>
</dbReference>
<evidence type="ECO:0000313" key="1">
    <source>
        <dbReference type="EMBL" id="KAJ7321700.1"/>
    </source>
</evidence>
<dbReference type="Proteomes" id="UP001218218">
    <property type="component" value="Unassembled WGS sequence"/>
</dbReference>
<proteinExistence type="predicted"/>
<keyword evidence="2" id="KW-1185">Reference proteome</keyword>
<name>A0AAD7EGM6_9AGAR</name>
<dbReference type="EMBL" id="JARIHO010000050">
    <property type="protein sequence ID" value="KAJ7321700.1"/>
    <property type="molecule type" value="Genomic_DNA"/>
</dbReference>
<dbReference type="AlphaFoldDB" id="A0AAD7EGM6"/>
<sequence>MTSVLEIQELCDYIVDFLHSSPRDLKHCALVSPSLVSSAQYHLFHEIQFGNGVKWNDGGACRRFCAIIKASPHLAPLVHRIRACFTPEVLGQLREVELPNLRDLMLFRVLKDNLVTAVPEAALLMGFPSIRHIKLQDLVFAVIDDVGHLFQHCTPTLHSLALSHIRVQSLASTLTAYSSPRIRLKIKALNFDSIMFNGGNWLLHHSLPFDLSALEELDLGGALSPSWLKILEQSRLSLRKLRIYAQDIINPKYTKNPIPATFIAQLPVLADLTIGSLGEELEDVETILEGLPPTNRLTRLTIDIMTRPREERLRPLGAACANMGCTVEVNLWRFMGAGLSSEDMAALVRAAFADVHERGRLVVRVRVDGGGV</sequence>
<dbReference type="Gene3D" id="3.80.10.10">
    <property type="entry name" value="Ribonuclease Inhibitor"/>
    <property type="match status" value="1"/>
</dbReference>
<evidence type="ECO:0000313" key="2">
    <source>
        <dbReference type="Proteomes" id="UP001218218"/>
    </source>
</evidence>
<gene>
    <name evidence="1" type="ORF">DFH08DRAFT_889338</name>
</gene>
<dbReference type="SUPFAM" id="SSF52047">
    <property type="entry name" value="RNI-like"/>
    <property type="match status" value="1"/>
</dbReference>